<feature type="domain" description="GSCFA" evidence="1">
    <location>
        <begin position="41"/>
        <end position="329"/>
    </location>
</feature>
<name>A0A1H3RP93_9PSEU</name>
<keyword evidence="3" id="KW-1185">Reference proteome</keyword>
<protein>
    <submittedName>
        <fullName evidence="2">GSCFA family protein</fullName>
    </submittedName>
</protein>
<dbReference type="STRING" id="589385.SAMN05421504_111239"/>
<evidence type="ECO:0000313" key="3">
    <source>
        <dbReference type="Proteomes" id="UP000199515"/>
    </source>
</evidence>
<dbReference type="InterPro" id="IPR014982">
    <property type="entry name" value="GSCFA"/>
</dbReference>
<evidence type="ECO:0000259" key="1">
    <source>
        <dbReference type="Pfam" id="PF08885"/>
    </source>
</evidence>
<evidence type="ECO:0000313" key="2">
    <source>
        <dbReference type="EMBL" id="SDZ27497.1"/>
    </source>
</evidence>
<accession>A0A1H3RP93</accession>
<dbReference type="RefSeq" id="WP_091298109.1">
    <property type="nucleotide sequence ID" value="NZ_FNON01000011.1"/>
</dbReference>
<organism evidence="2 3">
    <name type="scientific">Amycolatopsis xylanica</name>
    <dbReference type="NCBI Taxonomy" id="589385"/>
    <lineage>
        <taxon>Bacteria</taxon>
        <taxon>Bacillati</taxon>
        <taxon>Actinomycetota</taxon>
        <taxon>Actinomycetes</taxon>
        <taxon>Pseudonocardiales</taxon>
        <taxon>Pseudonocardiaceae</taxon>
        <taxon>Amycolatopsis</taxon>
    </lineage>
</organism>
<dbReference type="AlphaFoldDB" id="A0A1H3RP93"/>
<dbReference type="OrthoDB" id="369216at2"/>
<dbReference type="EMBL" id="FNON01000011">
    <property type="protein sequence ID" value="SDZ27497.1"/>
    <property type="molecule type" value="Genomic_DNA"/>
</dbReference>
<gene>
    <name evidence="2" type="ORF">SAMN05421504_111239</name>
</gene>
<reference evidence="2 3" key="1">
    <citation type="submission" date="2016-10" db="EMBL/GenBank/DDBJ databases">
        <authorList>
            <person name="de Groot N.N."/>
        </authorList>
    </citation>
    <scope>NUCLEOTIDE SEQUENCE [LARGE SCALE GENOMIC DNA]</scope>
    <source>
        <strain evidence="2 3">CPCC 202699</strain>
    </source>
</reference>
<sequence length="360" mass="39754">MNPYQALTARSFWRPAVAEPDAEAIGELWTPKFALGQDDPVLTAGSCFAAELGRALIDNGMNFHDAEPAPPGLTREQRRARHYGEFSFRTGNIYTAAVLRQWLSWAFGGQAPTEVWEDDGRFYDPYRPSVEPDGYASPEEMLAARETTLAAIRRAVSGASCLIFTLGLTESWRNTADGTVYPVCPGTLRDHERDKAGFIPGESARDKARFIPFDPSVHKFHNCTFAEVHREMSEAIALVREVNPGIRVLLTVSPIPLTATATGGHALVANTYSKSVLRAVAGQLTAEHEHVDYFPSYELITGQPFRGAFYDDNLRTVTREGVAFVLRHFMSAFARTARPTTAPMGGDLCDDAVLDYYSPR</sequence>
<proteinExistence type="predicted"/>
<dbReference type="Proteomes" id="UP000199515">
    <property type="component" value="Unassembled WGS sequence"/>
</dbReference>
<dbReference type="Pfam" id="PF08885">
    <property type="entry name" value="GSCFA"/>
    <property type="match status" value="1"/>
</dbReference>